<dbReference type="GO" id="GO:0016024">
    <property type="term" value="P:CDP-diacylglycerol biosynthetic process"/>
    <property type="evidence" value="ECO:0007669"/>
    <property type="project" value="TreeGrafter"/>
</dbReference>
<feature type="transmembrane region" description="Helical" evidence="24">
    <location>
        <begin position="126"/>
        <end position="150"/>
    </location>
</feature>
<keyword evidence="26" id="KW-1185">Reference proteome</keyword>
<keyword evidence="16" id="KW-0594">Phospholipid biosynthesis</keyword>
<evidence type="ECO:0000256" key="10">
    <source>
        <dbReference type="ARBA" id="ARBA00022679"/>
    </source>
</evidence>
<evidence type="ECO:0000256" key="15">
    <source>
        <dbReference type="ARBA" id="ARBA00023136"/>
    </source>
</evidence>
<evidence type="ECO:0000256" key="17">
    <source>
        <dbReference type="ARBA" id="ARBA00023264"/>
    </source>
</evidence>
<comment type="subcellular location">
    <subcellularLocation>
        <location evidence="2">Cell membrane</location>
        <topology evidence="2">Multi-pass membrane protein</topology>
    </subcellularLocation>
</comment>
<evidence type="ECO:0000256" key="16">
    <source>
        <dbReference type="ARBA" id="ARBA00023209"/>
    </source>
</evidence>
<dbReference type="PANTHER" id="PTHR46382:SF1">
    <property type="entry name" value="PHOSPHATIDATE CYTIDYLYLTRANSFERASE"/>
    <property type="match status" value="1"/>
</dbReference>
<dbReference type="GO" id="GO:0005886">
    <property type="term" value="C:plasma membrane"/>
    <property type="evidence" value="ECO:0007669"/>
    <property type="project" value="UniProtKB-SubCell"/>
</dbReference>
<dbReference type="Pfam" id="PF01148">
    <property type="entry name" value="CTP_transf_1"/>
    <property type="match status" value="1"/>
</dbReference>
<keyword evidence="13 24" id="KW-1133">Transmembrane helix</keyword>
<comment type="pathway">
    <text evidence="3">Phospholipid metabolism; CDP-diacylglycerol biosynthesis; CDP-diacylglycerol from sn-glycerol 3-phosphate: step 3/3.</text>
</comment>
<feature type="transmembrane region" description="Helical" evidence="24">
    <location>
        <begin position="73"/>
        <end position="90"/>
    </location>
</feature>
<evidence type="ECO:0000256" key="21">
    <source>
        <dbReference type="ARBA" id="ARBA00032396"/>
    </source>
</evidence>
<evidence type="ECO:0000256" key="7">
    <source>
        <dbReference type="ARBA" id="ARBA00019373"/>
    </source>
</evidence>
<evidence type="ECO:0000256" key="11">
    <source>
        <dbReference type="ARBA" id="ARBA00022692"/>
    </source>
</evidence>
<feature type="transmembrane region" description="Helical" evidence="24">
    <location>
        <begin position="197"/>
        <end position="216"/>
    </location>
</feature>
<organism evidence="25 26">
    <name type="scientific">Paramaledivibacter caminithermalis (strain DSM 15212 / CIP 107654 / DViRD3)</name>
    <name type="common">Clostridium caminithermale</name>
    <dbReference type="NCBI Taxonomy" id="1121301"/>
    <lineage>
        <taxon>Bacteria</taxon>
        <taxon>Bacillati</taxon>
        <taxon>Bacillota</taxon>
        <taxon>Clostridia</taxon>
        <taxon>Peptostreptococcales</taxon>
        <taxon>Caminicellaceae</taxon>
        <taxon>Paramaledivibacter</taxon>
    </lineage>
</organism>
<feature type="transmembrane region" description="Helical" evidence="24">
    <location>
        <begin position="171"/>
        <end position="191"/>
    </location>
</feature>
<dbReference type="EC" id="2.7.7.41" evidence="6"/>
<accession>A0A1M6N655</accession>
<feature type="transmembrane region" description="Helical" evidence="24">
    <location>
        <begin position="50"/>
        <end position="67"/>
    </location>
</feature>
<feature type="transmembrane region" description="Helical" evidence="24">
    <location>
        <begin position="99"/>
        <end position="120"/>
    </location>
</feature>
<gene>
    <name evidence="25" type="ORF">SAMN02745912_01582</name>
</gene>
<evidence type="ECO:0000313" key="25">
    <source>
        <dbReference type="EMBL" id="SHJ91076.1"/>
    </source>
</evidence>
<evidence type="ECO:0000256" key="1">
    <source>
        <dbReference type="ARBA" id="ARBA00001698"/>
    </source>
</evidence>
<dbReference type="PANTHER" id="PTHR46382">
    <property type="entry name" value="PHOSPHATIDATE CYTIDYLYLTRANSFERASE"/>
    <property type="match status" value="1"/>
</dbReference>
<evidence type="ECO:0000256" key="23">
    <source>
        <dbReference type="ARBA" id="ARBA00033406"/>
    </source>
</evidence>
<evidence type="ECO:0000256" key="24">
    <source>
        <dbReference type="SAM" id="Phobius"/>
    </source>
</evidence>
<dbReference type="OrthoDB" id="9799199at2"/>
<evidence type="ECO:0000256" key="5">
    <source>
        <dbReference type="ARBA" id="ARBA00010185"/>
    </source>
</evidence>
<dbReference type="RefSeq" id="WP_073148672.1">
    <property type="nucleotide sequence ID" value="NZ_FRAG01000015.1"/>
</dbReference>
<evidence type="ECO:0000256" key="8">
    <source>
        <dbReference type="ARBA" id="ARBA00022475"/>
    </source>
</evidence>
<proteinExistence type="inferred from homology"/>
<dbReference type="STRING" id="1121301.SAMN02745912_01582"/>
<protein>
    <recommendedName>
        <fullName evidence="7">Phosphatidate cytidylyltransferase</fullName>
        <ecNumber evidence="6">2.7.7.41</ecNumber>
    </recommendedName>
    <alternativeName>
        <fullName evidence="20">CDP-DAG synthase</fullName>
    </alternativeName>
    <alternativeName>
        <fullName evidence="22">CDP-DG synthase</fullName>
    </alternativeName>
    <alternativeName>
        <fullName evidence="18">CDP-diacylglycerol synthase</fullName>
    </alternativeName>
    <alternativeName>
        <fullName evidence="21">CDP-diglyceride pyrophosphorylase</fullName>
    </alternativeName>
    <alternativeName>
        <fullName evidence="23">CDP-diglyceride synthase</fullName>
    </alternativeName>
    <alternativeName>
        <fullName evidence="19">CTP:phosphatidate cytidylyltransferase</fullName>
    </alternativeName>
</protein>
<keyword evidence="9" id="KW-0444">Lipid biosynthesis</keyword>
<feature type="transmembrane region" description="Helical" evidence="24">
    <location>
        <begin position="12"/>
        <end position="38"/>
    </location>
</feature>
<comment type="similarity">
    <text evidence="5">Belongs to the CDS family.</text>
</comment>
<dbReference type="EMBL" id="FRAG01000015">
    <property type="protein sequence ID" value="SHJ91076.1"/>
    <property type="molecule type" value="Genomic_DNA"/>
</dbReference>
<comment type="catalytic activity">
    <reaction evidence="1">
        <text>a 1,2-diacyl-sn-glycero-3-phosphate + CTP + H(+) = a CDP-1,2-diacyl-sn-glycerol + diphosphate</text>
        <dbReference type="Rhea" id="RHEA:16229"/>
        <dbReference type="ChEBI" id="CHEBI:15378"/>
        <dbReference type="ChEBI" id="CHEBI:33019"/>
        <dbReference type="ChEBI" id="CHEBI:37563"/>
        <dbReference type="ChEBI" id="CHEBI:58332"/>
        <dbReference type="ChEBI" id="CHEBI:58608"/>
        <dbReference type="EC" id="2.7.7.41"/>
    </reaction>
</comment>
<evidence type="ECO:0000256" key="9">
    <source>
        <dbReference type="ARBA" id="ARBA00022516"/>
    </source>
</evidence>
<comment type="pathway">
    <text evidence="4">Lipid metabolism.</text>
</comment>
<keyword evidence="17" id="KW-1208">Phospholipid metabolism</keyword>
<sequence length="261" mass="29309">MLKRILTGVIGLPLLIFIVISGGWILKLSTLVVVLMALREFYQSFNHKNIYPLSCVGYLFTVFMYTTASNFNINLTFLLITFASLIIFLFNKKVTFNDIAITLLGFLYISYFLLHIILTSKLNSNLIIWFIFIIAWSADTSAYFAGNFLGSKLFGPKKLFPEVSPKKTIEGFIGGICGSTLASFLFSYFFIPSFMVHSIIIGFFGSIISQTGDLIASRIKRAVGIKDFGNVMPGHGGILDRFDSILLIAPVVYYYALFFFK</sequence>
<keyword evidence="12 25" id="KW-0548">Nucleotidyltransferase</keyword>
<dbReference type="GO" id="GO:0004605">
    <property type="term" value="F:phosphatidate cytidylyltransferase activity"/>
    <property type="evidence" value="ECO:0007669"/>
    <property type="project" value="UniProtKB-EC"/>
</dbReference>
<evidence type="ECO:0000256" key="19">
    <source>
        <dbReference type="ARBA" id="ARBA00031825"/>
    </source>
</evidence>
<evidence type="ECO:0000256" key="6">
    <source>
        <dbReference type="ARBA" id="ARBA00012487"/>
    </source>
</evidence>
<evidence type="ECO:0000256" key="12">
    <source>
        <dbReference type="ARBA" id="ARBA00022695"/>
    </source>
</evidence>
<evidence type="ECO:0000256" key="14">
    <source>
        <dbReference type="ARBA" id="ARBA00023098"/>
    </source>
</evidence>
<feature type="transmembrane region" description="Helical" evidence="24">
    <location>
        <begin position="242"/>
        <end position="260"/>
    </location>
</feature>
<dbReference type="Proteomes" id="UP000184465">
    <property type="component" value="Unassembled WGS sequence"/>
</dbReference>
<dbReference type="AlphaFoldDB" id="A0A1M6N655"/>
<evidence type="ECO:0000256" key="18">
    <source>
        <dbReference type="ARBA" id="ARBA00029893"/>
    </source>
</evidence>
<evidence type="ECO:0000313" key="26">
    <source>
        <dbReference type="Proteomes" id="UP000184465"/>
    </source>
</evidence>
<evidence type="ECO:0000256" key="22">
    <source>
        <dbReference type="ARBA" id="ARBA00032743"/>
    </source>
</evidence>
<evidence type="ECO:0000256" key="4">
    <source>
        <dbReference type="ARBA" id="ARBA00005189"/>
    </source>
</evidence>
<evidence type="ECO:0000256" key="20">
    <source>
        <dbReference type="ARBA" id="ARBA00032253"/>
    </source>
</evidence>
<evidence type="ECO:0000256" key="13">
    <source>
        <dbReference type="ARBA" id="ARBA00022989"/>
    </source>
</evidence>
<name>A0A1M6N655_PARC5</name>
<keyword evidence="11 24" id="KW-0812">Transmembrane</keyword>
<evidence type="ECO:0000256" key="3">
    <source>
        <dbReference type="ARBA" id="ARBA00005119"/>
    </source>
</evidence>
<evidence type="ECO:0000256" key="2">
    <source>
        <dbReference type="ARBA" id="ARBA00004651"/>
    </source>
</evidence>
<keyword evidence="10 25" id="KW-0808">Transferase</keyword>
<keyword evidence="15 24" id="KW-0472">Membrane</keyword>
<keyword evidence="8" id="KW-1003">Cell membrane</keyword>
<reference evidence="25 26" key="1">
    <citation type="submission" date="2016-11" db="EMBL/GenBank/DDBJ databases">
        <authorList>
            <person name="Jaros S."/>
            <person name="Januszkiewicz K."/>
            <person name="Wedrychowicz H."/>
        </authorList>
    </citation>
    <scope>NUCLEOTIDE SEQUENCE [LARGE SCALE GENOMIC DNA]</scope>
    <source>
        <strain evidence="25 26">DSM 15212</strain>
    </source>
</reference>
<keyword evidence="14" id="KW-0443">Lipid metabolism</keyword>